<dbReference type="CDD" id="cd05233">
    <property type="entry name" value="SDR_c"/>
    <property type="match status" value="1"/>
</dbReference>
<feature type="region of interest" description="Disordered" evidence="3">
    <location>
        <begin position="1"/>
        <end position="23"/>
    </location>
</feature>
<dbReference type="SUPFAM" id="SSF51735">
    <property type="entry name" value="NAD(P)-binding Rossmann-fold domains"/>
    <property type="match status" value="1"/>
</dbReference>
<comment type="caution">
    <text evidence="4">The sequence shown here is derived from an EMBL/GenBank/DDBJ whole genome shotgun (WGS) entry which is preliminary data.</text>
</comment>
<evidence type="ECO:0000313" key="5">
    <source>
        <dbReference type="Proteomes" id="UP000094526"/>
    </source>
</evidence>
<keyword evidence="5" id="KW-1185">Reference proteome</keyword>
<dbReference type="OrthoDB" id="1933717at2759"/>
<organism evidence="4 5">
    <name type="scientific">Cladophialophora carrionii</name>
    <dbReference type="NCBI Taxonomy" id="86049"/>
    <lineage>
        <taxon>Eukaryota</taxon>
        <taxon>Fungi</taxon>
        <taxon>Dikarya</taxon>
        <taxon>Ascomycota</taxon>
        <taxon>Pezizomycotina</taxon>
        <taxon>Eurotiomycetes</taxon>
        <taxon>Chaetothyriomycetidae</taxon>
        <taxon>Chaetothyriales</taxon>
        <taxon>Herpotrichiellaceae</taxon>
        <taxon>Cladophialophora</taxon>
    </lineage>
</organism>
<gene>
    <name evidence="4" type="primary">ucpA</name>
    <name evidence="4" type="ORF">CLCR_07437</name>
</gene>
<reference evidence="5" key="1">
    <citation type="submission" date="2015-07" db="EMBL/GenBank/DDBJ databases">
        <authorList>
            <person name="Teixeira M.M."/>
            <person name="Souza R.C."/>
            <person name="Almeida L.G."/>
            <person name="Vicente V.A."/>
            <person name="de Hoog S."/>
            <person name="Bocca A.L."/>
            <person name="de Almeida S.R."/>
            <person name="Vasconcelos A.T."/>
            <person name="Felipe M.S."/>
        </authorList>
    </citation>
    <scope>NUCLEOTIDE SEQUENCE [LARGE SCALE GENOMIC DNA]</scope>
    <source>
        <strain evidence="5">KSF</strain>
    </source>
</reference>
<evidence type="ECO:0000313" key="4">
    <source>
        <dbReference type="EMBL" id="OCT50009.1"/>
    </source>
</evidence>
<name>A0A1C1CND4_9EURO</name>
<dbReference type="GO" id="GO:0016616">
    <property type="term" value="F:oxidoreductase activity, acting on the CH-OH group of donors, NAD or NADP as acceptor"/>
    <property type="evidence" value="ECO:0007669"/>
    <property type="project" value="UniProtKB-ARBA"/>
</dbReference>
<accession>A0A1C1CND4</accession>
<dbReference type="PANTHER" id="PTHR43008:SF4">
    <property type="entry name" value="CHAIN DEHYDROGENASE, PUTATIVE (AFU_ORTHOLOGUE AFUA_4G08710)-RELATED"/>
    <property type="match status" value="1"/>
</dbReference>
<dbReference type="Gene3D" id="3.40.50.720">
    <property type="entry name" value="NAD(P)-binding Rossmann-like Domain"/>
    <property type="match status" value="1"/>
</dbReference>
<evidence type="ECO:0000256" key="2">
    <source>
        <dbReference type="ARBA" id="ARBA00023002"/>
    </source>
</evidence>
<dbReference type="PANTHER" id="PTHR43008">
    <property type="entry name" value="BENZIL REDUCTASE"/>
    <property type="match status" value="1"/>
</dbReference>
<dbReference type="VEuPathDB" id="FungiDB:G647_08917"/>
<dbReference type="Pfam" id="PF00106">
    <property type="entry name" value="adh_short"/>
    <property type="match status" value="1"/>
</dbReference>
<dbReference type="PRINTS" id="PR00081">
    <property type="entry name" value="GDHRDH"/>
</dbReference>
<protein>
    <submittedName>
        <fullName evidence="4">Oxidoreductase UcpA</fullName>
    </submittedName>
</protein>
<keyword evidence="2" id="KW-0560">Oxidoreductase</keyword>
<dbReference type="EMBL" id="LGRB01000010">
    <property type="protein sequence ID" value="OCT50009.1"/>
    <property type="molecule type" value="Genomic_DNA"/>
</dbReference>
<dbReference type="VEuPathDB" id="FungiDB:CLCR_07437"/>
<dbReference type="Proteomes" id="UP000094526">
    <property type="component" value="Unassembled WGS sequence"/>
</dbReference>
<evidence type="ECO:0000256" key="3">
    <source>
        <dbReference type="SAM" id="MobiDB-lite"/>
    </source>
</evidence>
<dbReference type="GO" id="GO:0050664">
    <property type="term" value="F:oxidoreductase activity, acting on NAD(P)H, oxygen as acceptor"/>
    <property type="evidence" value="ECO:0007669"/>
    <property type="project" value="TreeGrafter"/>
</dbReference>
<comment type="similarity">
    <text evidence="1">Belongs to the short-chain dehydrogenases/reductases (SDR) family.</text>
</comment>
<sequence>MAPFPSLTKEWHSEPYPSIDPTRPELSAKGKVIAITGGEGSIGIAVARAFARAGAERIAIVGRSVDRWSNAKREIECLGARVLAVRGDISDGPSIHSAFATIEREFGRVDVAVANAGYLATFSSIPEADPDEWWKGFEVNTKGAFNISRAFLAVAAPEAYLVDISSGIVHMPAKPGASSYISSKLAATKVYETVAAENESLHVVYIHPGVVRSELSRKAGMTAMDSGELDLIYWQSQSSNSGQDGLLTEMSPSADLAGRFFVWAVSPEAKFLRNKYLWANWDVDELKRRREELGQPHQLNIRMSGLPLC</sequence>
<dbReference type="InterPro" id="IPR002347">
    <property type="entry name" value="SDR_fam"/>
</dbReference>
<dbReference type="InterPro" id="IPR036291">
    <property type="entry name" value="NAD(P)-bd_dom_sf"/>
</dbReference>
<dbReference type="STRING" id="86049.A0A1C1CND4"/>
<dbReference type="AlphaFoldDB" id="A0A1C1CND4"/>
<proteinExistence type="inferred from homology"/>
<evidence type="ECO:0000256" key="1">
    <source>
        <dbReference type="ARBA" id="ARBA00006484"/>
    </source>
</evidence>